<evidence type="ECO:0000256" key="2">
    <source>
        <dbReference type="SAM" id="Phobius"/>
    </source>
</evidence>
<feature type="domain" description="Archaeal Type IV pilin N-terminal" evidence="3">
    <location>
        <begin position="14"/>
        <end position="91"/>
    </location>
</feature>
<gene>
    <name evidence="4" type="ORF">FGU65_04450</name>
</gene>
<feature type="transmembrane region" description="Helical" evidence="2">
    <location>
        <begin position="21"/>
        <end position="40"/>
    </location>
</feature>
<evidence type="ECO:0000313" key="4">
    <source>
        <dbReference type="EMBL" id="MDN7024146.1"/>
    </source>
</evidence>
<dbReference type="Pfam" id="PF07790">
    <property type="entry name" value="Pilin_N"/>
    <property type="match status" value="1"/>
</dbReference>
<dbReference type="Proteomes" id="UP001168338">
    <property type="component" value="Unassembled WGS sequence"/>
</dbReference>
<protein>
    <submittedName>
        <fullName evidence="4">Type IV pilin</fullName>
    </submittedName>
</protein>
<dbReference type="EMBL" id="VCYH01000002">
    <property type="protein sequence ID" value="MDN7024146.1"/>
    <property type="molecule type" value="Genomic_DNA"/>
</dbReference>
<proteinExistence type="predicted"/>
<keyword evidence="2" id="KW-1133">Transmembrane helix</keyword>
<accession>A0ABT8M882</accession>
<keyword evidence="2" id="KW-0812">Transmembrane</keyword>
<sequence length="340" mass="36312">MYYNQEGMQMKNDDGISGTMGAMLLVSVAVIGVVVVGVTMTSQDQVSEIPQIAVVAGLEKGAEEGEPNTLYLYHSGGDTLKCGDFELVVDGIPRSDYCIVGGDEGTDEWSVDTALELTCDTENPNVQIIHTSTGVSTLLKTTVLEPPDTSPENEIQPDTGSITTVPSHTSDDDIIIIVEPEDGSEYEHNPGNGHRAPLDVTVWVKKGYSINRVILSAIATTAEDINHKEVTAVELDLGSGSDAGDDRYTSYSYTFSAGSEHLNKLTGGSGDDNIVLTAIGLDADLNAYTDNTYFTILSQGPGNGDEEDEEGGDDEEDEEEDDEEEDDDGDNPGKKKGQDK</sequence>
<evidence type="ECO:0000256" key="1">
    <source>
        <dbReference type="SAM" id="MobiDB-lite"/>
    </source>
</evidence>
<dbReference type="InterPro" id="IPR012859">
    <property type="entry name" value="Pilin_N_archaeal"/>
</dbReference>
<keyword evidence="5" id="KW-1185">Reference proteome</keyword>
<feature type="compositionally biased region" description="Basic and acidic residues" evidence="1">
    <location>
        <begin position="331"/>
        <end position="340"/>
    </location>
</feature>
<evidence type="ECO:0000259" key="3">
    <source>
        <dbReference type="Pfam" id="PF07790"/>
    </source>
</evidence>
<feature type="region of interest" description="Disordered" evidence="1">
    <location>
        <begin position="296"/>
        <end position="340"/>
    </location>
</feature>
<keyword evidence="2" id="KW-0472">Membrane</keyword>
<feature type="compositionally biased region" description="Polar residues" evidence="1">
    <location>
        <begin position="150"/>
        <end position="166"/>
    </location>
</feature>
<evidence type="ECO:0000313" key="5">
    <source>
        <dbReference type="Proteomes" id="UP001168338"/>
    </source>
</evidence>
<organism evidence="4 5">
    <name type="scientific">Methanoculleus frigidifontis</name>
    <dbReference type="NCBI Taxonomy" id="2584085"/>
    <lineage>
        <taxon>Archaea</taxon>
        <taxon>Methanobacteriati</taxon>
        <taxon>Methanobacteriota</taxon>
        <taxon>Stenosarchaea group</taxon>
        <taxon>Methanomicrobia</taxon>
        <taxon>Methanomicrobiales</taxon>
        <taxon>Methanomicrobiaceae</taxon>
        <taxon>Methanoculleus</taxon>
    </lineage>
</organism>
<feature type="region of interest" description="Disordered" evidence="1">
    <location>
        <begin position="146"/>
        <end position="166"/>
    </location>
</feature>
<feature type="compositionally biased region" description="Acidic residues" evidence="1">
    <location>
        <begin position="304"/>
        <end position="330"/>
    </location>
</feature>
<comment type="caution">
    <text evidence="4">The sequence shown here is derived from an EMBL/GenBank/DDBJ whole genome shotgun (WGS) entry which is preliminary data.</text>
</comment>
<reference evidence="4" key="1">
    <citation type="submission" date="2019-05" db="EMBL/GenBank/DDBJ databases">
        <title>Methanoculleus sp. FWC-SCC1, a methanogenic archaeon isolated from deep marine cold seep.</title>
        <authorList>
            <person name="Chen Y.-W."/>
            <person name="Chen S.-C."/>
            <person name="Teng N.-H."/>
            <person name="Lai M.-C."/>
        </authorList>
    </citation>
    <scope>NUCLEOTIDE SEQUENCE</scope>
    <source>
        <strain evidence="4">FWC-SCC1</strain>
    </source>
</reference>
<name>A0ABT8M882_9EURY</name>